<dbReference type="PANTHER" id="PTHR46088:SF1">
    <property type="entry name" value="TUBULIN--TYROSINE LIGASE-LIKE PROTEIN 12"/>
    <property type="match status" value="1"/>
</dbReference>
<dbReference type="InterPro" id="IPR004344">
    <property type="entry name" value="TTL/TTLL_fam"/>
</dbReference>
<name>A0ABR1B9E2_POLSC</name>
<keyword evidence="3" id="KW-1185">Reference proteome</keyword>
<dbReference type="InterPro" id="IPR027749">
    <property type="entry name" value="TTLL12"/>
</dbReference>
<dbReference type="SUPFAM" id="SSF56059">
    <property type="entry name" value="Glutathione synthetase ATP-binding domain-like"/>
    <property type="match status" value="1"/>
</dbReference>
<feature type="domain" description="Tubulin--tyrosine ligase-like protein 12 SET-like" evidence="1">
    <location>
        <begin position="63"/>
        <end position="230"/>
    </location>
</feature>
<dbReference type="Pfam" id="PF03133">
    <property type="entry name" value="TTL"/>
    <property type="match status" value="1"/>
</dbReference>
<protein>
    <recommendedName>
        <fullName evidence="1">Tubulin--tyrosine ligase-like protein 12 SET-like domain-containing protein</fullName>
    </recommendedName>
</protein>
<organism evidence="2 3">
    <name type="scientific">Polyplax serrata</name>
    <name type="common">Common mouse louse</name>
    <dbReference type="NCBI Taxonomy" id="468196"/>
    <lineage>
        <taxon>Eukaryota</taxon>
        <taxon>Metazoa</taxon>
        <taxon>Ecdysozoa</taxon>
        <taxon>Arthropoda</taxon>
        <taxon>Hexapoda</taxon>
        <taxon>Insecta</taxon>
        <taxon>Pterygota</taxon>
        <taxon>Neoptera</taxon>
        <taxon>Paraneoptera</taxon>
        <taxon>Psocodea</taxon>
        <taxon>Troctomorpha</taxon>
        <taxon>Phthiraptera</taxon>
        <taxon>Anoplura</taxon>
        <taxon>Polyplacidae</taxon>
        <taxon>Polyplax</taxon>
    </lineage>
</organism>
<sequence>MDFKNGLDLFKIFQTLHKDQLESSGVPSKYWLALHKKIENNTFDVEKVFSIHKIEHNGEKQDKDPSHTLIVTKSDGIDCNDSSQIYLIDHAWTYECNKAEQYLTNIEGLCKRMCKLMNLPLQQNHQADIKNVFREMWKFSQTYSYSIGQSENKIPLWYIMDKFGSAIEHSDVANFRCVPFYHLSTEVKYSLLFPIKSIKPMEKVTRDYLEGSFSQDESLRKALILPWRPSSFLSVDFNQTEPDLNYYMSQLEKDSLPSGIDNATQTKNKPLKVYTECEQIYYFLWHPAFQVVETSGDADILWLTRHFKDYKTFSEEHPSKFINQFPFEGIITKKNLLPIVSRRKQDRQLNQFADNPRWFPITYDLSTDLVKFVSFFQHREKEGLDNIWICKPLDLPRGRDIVITDNINCIVRLPFSGPKLAQKYVVNPLLFDREDVGRVKFDVRYTVLLKSVQPLCVYAYKNFFLRFASKPYELAEFWDTEKHHPVMNYDTETPSFNMSCEEFVNKFNTQNPTHQWEEVEKEIFRALTELFQAATMNPPPLGIGPNEQSRAIYGIDLILTIEKNSNDDDVVQPKILEVNWMPDCEKASRLYPTFFDDIFLLLFNDQYDESKFKLL</sequence>
<evidence type="ECO:0000259" key="1">
    <source>
        <dbReference type="Pfam" id="PF25556"/>
    </source>
</evidence>
<dbReference type="Proteomes" id="UP001359485">
    <property type="component" value="Unassembled WGS sequence"/>
</dbReference>
<gene>
    <name evidence="2" type="ORF">RUM44_000817</name>
</gene>
<dbReference type="EMBL" id="JAWJWF010000003">
    <property type="protein sequence ID" value="KAK6635565.1"/>
    <property type="molecule type" value="Genomic_DNA"/>
</dbReference>
<dbReference type="Pfam" id="PF25556">
    <property type="entry name" value="SET_TTL"/>
    <property type="match status" value="1"/>
</dbReference>
<comment type="caution">
    <text evidence="2">The sequence shown here is derived from an EMBL/GenBank/DDBJ whole genome shotgun (WGS) entry which is preliminary data.</text>
</comment>
<evidence type="ECO:0000313" key="3">
    <source>
        <dbReference type="Proteomes" id="UP001359485"/>
    </source>
</evidence>
<accession>A0ABR1B9E2</accession>
<dbReference type="PROSITE" id="PS51221">
    <property type="entry name" value="TTL"/>
    <property type="match status" value="1"/>
</dbReference>
<dbReference type="PANTHER" id="PTHR46088">
    <property type="entry name" value="TUBULIN--TYROSINE LIGASE-LIKE PROTEIN 12"/>
    <property type="match status" value="1"/>
</dbReference>
<dbReference type="Gene3D" id="3.30.470.20">
    <property type="entry name" value="ATP-grasp fold, B domain"/>
    <property type="match status" value="1"/>
</dbReference>
<reference evidence="2 3" key="1">
    <citation type="submission" date="2023-09" db="EMBL/GenBank/DDBJ databases">
        <title>Genomes of two closely related lineages of the louse Polyplax serrata with different host specificities.</title>
        <authorList>
            <person name="Martinu J."/>
            <person name="Tarabai H."/>
            <person name="Stefka J."/>
            <person name="Hypsa V."/>
        </authorList>
    </citation>
    <scope>NUCLEOTIDE SEQUENCE [LARGE SCALE GENOMIC DNA]</scope>
    <source>
        <strain evidence="2">98ZLc_SE</strain>
    </source>
</reference>
<dbReference type="InterPro" id="IPR057954">
    <property type="entry name" value="SET_TTL12"/>
</dbReference>
<proteinExistence type="predicted"/>
<evidence type="ECO:0000313" key="2">
    <source>
        <dbReference type="EMBL" id="KAK6635565.1"/>
    </source>
</evidence>